<dbReference type="InterPro" id="IPR035899">
    <property type="entry name" value="DBL_dom_sf"/>
</dbReference>
<dbReference type="Pfam" id="PF00621">
    <property type="entry name" value="RhoGEF"/>
    <property type="match status" value="1"/>
</dbReference>
<accession>A0A2G9SBT6</accession>
<dbReference type="OrthoDB" id="9898953at2759"/>
<name>A0A2G9SBT6_AQUCT</name>
<feature type="non-terminal residue" evidence="2">
    <location>
        <position position="239"/>
    </location>
</feature>
<protein>
    <recommendedName>
        <fullName evidence="1">DH domain-containing protein</fullName>
    </recommendedName>
</protein>
<dbReference type="Gene3D" id="1.20.900.10">
    <property type="entry name" value="Dbl homology (DH) domain"/>
    <property type="match status" value="1"/>
</dbReference>
<dbReference type="InterPro" id="IPR000219">
    <property type="entry name" value="DH_dom"/>
</dbReference>
<organism evidence="2">
    <name type="scientific">Aquarana catesbeiana</name>
    <name type="common">American bullfrog</name>
    <name type="synonym">Rana catesbeiana</name>
    <dbReference type="NCBI Taxonomy" id="8400"/>
    <lineage>
        <taxon>Eukaryota</taxon>
        <taxon>Metazoa</taxon>
        <taxon>Chordata</taxon>
        <taxon>Craniata</taxon>
        <taxon>Vertebrata</taxon>
        <taxon>Euteleostomi</taxon>
        <taxon>Amphibia</taxon>
        <taxon>Batrachia</taxon>
        <taxon>Anura</taxon>
        <taxon>Neobatrachia</taxon>
        <taxon>Ranoidea</taxon>
        <taxon>Ranidae</taxon>
        <taxon>Aquarana</taxon>
    </lineage>
</organism>
<dbReference type="PANTHER" id="PTHR46857">
    <property type="entry name" value="EPITHELIAL CELL-TRANSFORMING SEQUENCE 2 ONCOGENE-LIKE"/>
    <property type="match status" value="1"/>
</dbReference>
<dbReference type="PROSITE" id="PS50010">
    <property type="entry name" value="DH_2"/>
    <property type="match status" value="1"/>
</dbReference>
<dbReference type="AlphaFoldDB" id="A0A2G9SBT6"/>
<dbReference type="GO" id="GO:0005085">
    <property type="term" value="F:guanyl-nucleotide exchange factor activity"/>
    <property type="evidence" value="ECO:0007669"/>
    <property type="project" value="InterPro"/>
</dbReference>
<feature type="domain" description="DH" evidence="1">
    <location>
        <begin position="179"/>
        <end position="239"/>
    </location>
</feature>
<gene>
    <name evidence="2" type="ORF">AB205_0059630</name>
</gene>
<evidence type="ECO:0000313" key="2">
    <source>
        <dbReference type="EMBL" id="PIO37659.1"/>
    </source>
</evidence>
<dbReference type="PANTHER" id="PTHR46857:SF1">
    <property type="entry name" value="EPITHELIAL CELL-TRANSFORMING SEQUENCE 2 ONCOGENE-LIKE"/>
    <property type="match status" value="1"/>
</dbReference>
<dbReference type="SUPFAM" id="SSF48065">
    <property type="entry name" value="DBL homology domain (DH-domain)"/>
    <property type="match status" value="1"/>
</dbReference>
<sequence>MHPFTLCIVDEGMEILANLSQLAGVTFCSPTGIATGSYQHILSDWLMASERCEFPPFLYFTEVKLQAWCRLASVMEEALHMVRKQMKLHFSDLQRNVSGRIIGQFMFDTMPMVKVETNQDIAETLTEGLVELVKEKRQEDDNDGDAMSEKAVLSPSRSESRFRKLTMLDSKLLADVGDKRSRFARELLKSERQYVQVLEIIRDVYAVPLKSALASNRAILSISNVQIIFSDILNILQIH</sequence>
<dbReference type="EMBL" id="KV924096">
    <property type="protein sequence ID" value="PIO37659.1"/>
    <property type="molecule type" value="Genomic_DNA"/>
</dbReference>
<reference evidence="2" key="1">
    <citation type="submission" date="2017-08" db="EMBL/GenBank/DDBJ databases">
        <title>Assembly of the North American Bullfrog Genome.</title>
        <authorList>
            <person name="Warren R.L."/>
            <person name="Vandervalk B.P."/>
            <person name="Kucuk E."/>
            <person name="Birol I."/>
            <person name="Helbing C."/>
            <person name="Pandoh P."/>
            <person name="Behsaz B."/>
            <person name="Mohamadi H."/>
            <person name="Chu J."/>
            <person name="Jackman S."/>
            <person name="Hammond S.A."/>
            <person name="Veldhoen N."/>
            <person name="Kirk H."/>
            <person name="Zhao Y."/>
            <person name="Coope R."/>
            <person name="Pleasance S."/>
            <person name="Moore R."/>
            <person name="Holt R."/>
        </authorList>
    </citation>
    <scope>NUCLEOTIDE SEQUENCE</scope>
    <source>
        <strain evidence="2">Bruno</strain>
        <tissue evidence="2">Liver</tissue>
    </source>
</reference>
<proteinExistence type="predicted"/>
<dbReference type="InterPro" id="IPR052805">
    <property type="entry name" value="GEF_Ubiquitin-Prot_Reg"/>
</dbReference>
<evidence type="ECO:0000259" key="1">
    <source>
        <dbReference type="PROSITE" id="PS50010"/>
    </source>
</evidence>